<evidence type="ECO:0000256" key="1">
    <source>
        <dbReference type="SAM" id="MobiDB-lite"/>
    </source>
</evidence>
<protein>
    <submittedName>
        <fullName evidence="2">Uncharacterized protein</fullName>
    </submittedName>
</protein>
<evidence type="ECO:0000313" key="2">
    <source>
        <dbReference type="EMBL" id="OXV10299.1"/>
    </source>
</evidence>
<evidence type="ECO:0000313" key="3">
    <source>
        <dbReference type="Proteomes" id="UP000243515"/>
    </source>
</evidence>
<feature type="region of interest" description="Disordered" evidence="1">
    <location>
        <begin position="1"/>
        <end position="114"/>
    </location>
</feature>
<comment type="caution">
    <text evidence="2">The sequence shown here is derived from an EMBL/GenBank/DDBJ whole genome shotgun (WGS) entry which is preliminary data.</text>
</comment>
<organism evidence="2 3">
    <name type="scientific">Elaphomyces granulatus</name>
    <dbReference type="NCBI Taxonomy" id="519963"/>
    <lineage>
        <taxon>Eukaryota</taxon>
        <taxon>Fungi</taxon>
        <taxon>Dikarya</taxon>
        <taxon>Ascomycota</taxon>
        <taxon>Pezizomycotina</taxon>
        <taxon>Eurotiomycetes</taxon>
        <taxon>Eurotiomycetidae</taxon>
        <taxon>Eurotiales</taxon>
        <taxon>Elaphomycetaceae</taxon>
        <taxon>Elaphomyces</taxon>
    </lineage>
</organism>
<dbReference type="AlphaFoldDB" id="A0A232M1M4"/>
<dbReference type="OrthoDB" id="5598843at2759"/>
<keyword evidence="3" id="KW-1185">Reference proteome</keyword>
<accession>A0A232M1M4</accession>
<gene>
    <name evidence="2" type="ORF">Egran_01938</name>
</gene>
<dbReference type="EMBL" id="NPHW01003008">
    <property type="protein sequence ID" value="OXV10299.1"/>
    <property type="molecule type" value="Genomic_DNA"/>
</dbReference>
<reference evidence="2 3" key="1">
    <citation type="journal article" date="2015" name="Environ. Microbiol.">
        <title>Metagenome sequence of Elaphomyces granulatus from sporocarp tissue reveals Ascomycota ectomycorrhizal fingerprints of genome expansion and a Proteobacteria-rich microbiome.</title>
        <authorList>
            <person name="Quandt C.A."/>
            <person name="Kohler A."/>
            <person name="Hesse C.N."/>
            <person name="Sharpton T.J."/>
            <person name="Martin F."/>
            <person name="Spatafora J.W."/>
        </authorList>
    </citation>
    <scope>NUCLEOTIDE SEQUENCE [LARGE SCALE GENOMIC DNA]</scope>
    <source>
        <strain evidence="2 3">OSC145934</strain>
    </source>
</reference>
<dbReference type="Proteomes" id="UP000243515">
    <property type="component" value="Unassembled WGS sequence"/>
</dbReference>
<feature type="compositionally biased region" description="Gly residues" evidence="1">
    <location>
        <begin position="37"/>
        <end position="46"/>
    </location>
</feature>
<proteinExistence type="predicted"/>
<name>A0A232M1M4_9EURO</name>
<feature type="compositionally biased region" description="Basic and acidic residues" evidence="1">
    <location>
        <begin position="1"/>
        <end position="10"/>
    </location>
</feature>
<sequence length="142" mass="15299">MNGPTDDRWRSGRPYDQNRPSNQRHPASGPRDRTMGSQGGPRGGHGSNLSNSWGGTREETQTGPQHNPVRGFNAVESKGALKRGPSDPKPALYKPIGKEVNNNRASGPWASKPNTMANGKDFFIELRKQVSLLQQGGTVPGG</sequence>